<sequence length="10" mass="1087">MTINASKIIP</sequence>
<comment type="caution">
    <text evidence="1">The sequence shown here is derived from an EMBL/GenBank/DDBJ whole genome shotgun (WGS) entry which is preliminary data.</text>
</comment>
<proteinExistence type="predicted"/>
<dbReference type="EMBL" id="LVVM01006566">
    <property type="protein sequence ID" value="OJA07741.1"/>
    <property type="molecule type" value="Genomic_DNA"/>
</dbReference>
<gene>
    <name evidence="1" type="ORF">AZE42_08445</name>
</gene>
<organism evidence="1 2">
    <name type="scientific">Rhizopogon vesiculosus</name>
    <dbReference type="NCBI Taxonomy" id="180088"/>
    <lineage>
        <taxon>Eukaryota</taxon>
        <taxon>Fungi</taxon>
        <taxon>Dikarya</taxon>
        <taxon>Basidiomycota</taxon>
        <taxon>Agaricomycotina</taxon>
        <taxon>Agaricomycetes</taxon>
        <taxon>Agaricomycetidae</taxon>
        <taxon>Boletales</taxon>
        <taxon>Suillineae</taxon>
        <taxon>Rhizopogonaceae</taxon>
        <taxon>Rhizopogon</taxon>
    </lineage>
</organism>
<accession>A0A1J8PFF7</accession>
<evidence type="ECO:0000313" key="2">
    <source>
        <dbReference type="Proteomes" id="UP000183567"/>
    </source>
</evidence>
<reference evidence="1 2" key="1">
    <citation type="submission" date="2016-03" db="EMBL/GenBank/DDBJ databases">
        <title>Comparative genomics of the ectomycorrhizal sister species Rhizopogon vinicolor and Rhizopogon vesiculosus (Basidiomycota: Boletales) reveals a divergence of the mating type B locus.</title>
        <authorList>
            <person name="Mujic A.B."/>
            <person name="Kuo A."/>
            <person name="Tritt A."/>
            <person name="Lipzen A."/>
            <person name="Chen C."/>
            <person name="Johnson J."/>
            <person name="Sharma A."/>
            <person name="Barry K."/>
            <person name="Grigoriev I.V."/>
            <person name="Spatafora J.W."/>
        </authorList>
    </citation>
    <scope>NUCLEOTIDE SEQUENCE [LARGE SCALE GENOMIC DNA]</scope>
    <source>
        <strain evidence="1 2">AM-OR11-056</strain>
    </source>
</reference>
<keyword evidence="2" id="KW-1185">Reference proteome</keyword>
<protein>
    <submittedName>
        <fullName evidence="1">Uncharacterized protein</fullName>
    </submittedName>
</protein>
<evidence type="ECO:0000313" key="1">
    <source>
        <dbReference type="EMBL" id="OJA07741.1"/>
    </source>
</evidence>
<dbReference type="Proteomes" id="UP000183567">
    <property type="component" value="Unassembled WGS sequence"/>
</dbReference>
<name>A0A1J8PFF7_9AGAM</name>